<proteinExistence type="predicted"/>
<dbReference type="KEGG" id="gce:KYE46_14785"/>
<accession>A0A8F6TUG0</accession>
<dbReference type="Proteomes" id="UP000825009">
    <property type="component" value="Chromosome"/>
</dbReference>
<reference evidence="2 3" key="1">
    <citation type="submission" date="2021-07" db="EMBL/GenBank/DDBJ databases">
        <title>A novel Jannaschia species isolated from marine dinoflagellate Ceratoperidinium margalefii.</title>
        <authorList>
            <person name="Jiang Y."/>
            <person name="Li Z."/>
        </authorList>
    </citation>
    <scope>NUCLEOTIDE SEQUENCE [LARGE SCALE GENOMIC DNA]</scope>
    <source>
        <strain evidence="2 3">J12C1-MA-4</strain>
    </source>
</reference>
<gene>
    <name evidence="2" type="ORF">KYE46_14785</name>
</gene>
<feature type="signal peptide" evidence="1">
    <location>
        <begin position="1"/>
        <end position="25"/>
    </location>
</feature>
<sequence>MGLAPRHAARLSILAGIGAVSVAMAGCQPASDGPTLQEAPPATYDGVETRLLDEDLVNFRAQMTGVATRADLDAYARCAAAQYTLIRGYSFARHVRTTITEEGGVWAADAVYTISPDLPRGLQTLEAEVVTADCAEQGIPTV</sequence>
<keyword evidence="3" id="KW-1185">Reference proteome</keyword>
<evidence type="ECO:0000313" key="2">
    <source>
        <dbReference type="EMBL" id="QXT39177.1"/>
    </source>
</evidence>
<protein>
    <recommendedName>
        <fullName evidence="4">Lipoprotein</fullName>
    </recommendedName>
</protein>
<dbReference type="PROSITE" id="PS51257">
    <property type="entry name" value="PROKAR_LIPOPROTEIN"/>
    <property type="match status" value="1"/>
</dbReference>
<organism evidence="2 3">
    <name type="scientific">Gymnodinialimonas ceratoperidinii</name>
    <dbReference type="NCBI Taxonomy" id="2856823"/>
    <lineage>
        <taxon>Bacteria</taxon>
        <taxon>Pseudomonadati</taxon>
        <taxon>Pseudomonadota</taxon>
        <taxon>Alphaproteobacteria</taxon>
        <taxon>Rhodobacterales</taxon>
        <taxon>Paracoccaceae</taxon>
        <taxon>Gymnodinialimonas</taxon>
    </lineage>
</organism>
<feature type="chain" id="PRO_5034052912" description="Lipoprotein" evidence="1">
    <location>
        <begin position="26"/>
        <end position="142"/>
    </location>
</feature>
<dbReference type="EMBL" id="CP079194">
    <property type="protein sequence ID" value="QXT39177.1"/>
    <property type="molecule type" value="Genomic_DNA"/>
</dbReference>
<evidence type="ECO:0008006" key="4">
    <source>
        <dbReference type="Google" id="ProtNLM"/>
    </source>
</evidence>
<evidence type="ECO:0000313" key="3">
    <source>
        <dbReference type="Proteomes" id="UP000825009"/>
    </source>
</evidence>
<keyword evidence="1" id="KW-0732">Signal</keyword>
<evidence type="ECO:0000256" key="1">
    <source>
        <dbReference type="SAM" id="SignalP"/>
    </source>
</evidence>
<name>A0A8F6TUG0_9RHOB</name>
<dbReference type="AlphaFoldDB" id="A0A8F6TUG0"/>